<evidence type="ECO:0000256" key="1">
    <source>
        <dbReference type="SAM" id="MobiDB-lite"/>
    </source>
</evidence>
<sequence length="224" mass="25487">MSLNGKNLYILTKSKDWMNKSNQMAAKKVDVLEERLEGEMNQIKATVEYRISFVECKVSFVEDKVSDLHAMVKKILENQIQTAASEAKRPAGRTTNSEFRRRGDEVEIMEEREHDSRSIMPKKVDVLEEKLEGDVDQLKSEVDKRISSMEGRYETRERVHLHQTIGNPGLVADLEESLHMTAGWSLSDSNPEPLGWLDSSGALLEMWGRSGQQLRAPLVILNDT</sequence>
<evidence type="ECO:0000313" key="3">
    <source>
        <dbReference type="Proteomes" id="UP001552299"/>
    </source>
</evidence>
<comment type="caution">
    <text evidence="2">The sequence shown here is derived from an EMBL/GenBank/DDBJ whole genome shotgun (WGS) entry which is preliminary data.</text>
</comment>
<protein>
    <submittedName>
        <fullName evidence="2">Uncharacterized protein</fullName>
    </submittedName>
</protein>
<dbReference type="EMBL" id="JANQDX010000005">
    <property type="protein sequence ID" value="KAL0924344.1"/>
    <property type="molecule type" value="Genomic_DNA"/>
</dbReference>
<accession>A0ABD0VGY8</accession>
<dbReference type="Proteomes" id="UP001552299">
    <property type="component" value="Unassembled WGS sequence"/>
</dbReference>
<gene>
    <name evidence="2" type="ORF">M5K25_005160</name>
</gene>
<organism evidence="2 3">
    <name type="scientific">Dendrobium thyrsiflorum</name>
    <name type="common">Pinecone-like raceme dendrobium</name>
    <name type="synonym">Orchid</name>
    <dbReference type="NCBI Taxonomy" id="117978"/>
    <lineage>
        <taxon>Eukaryota</taxon>
        <taxon>Viridiplantae</taxon>
        <taxon>Streptophyta</taxon>
        <taxon>Embryophyta</taxon>
        <taxon>Tracheophyta</taxon>
        <taxon>Spermatophyta</taxon>
        <taxon>Magnoliopsida</taxon>
        <taxon>Liliopsida</taxon>
        <taxon>Asparagales</taxon>
        <taxon>Orchidaceae</taxon>
        <taxon>Epidendroideae</taxon>
        <taxon>Malaxideae</taxon>
        <taxon>Dendrobiinae</taxon>
        <taxon>Dendrobium</taxon>
    </lineage>
</organism>
<proteinExistence type="predicted"/>
<evidence type="ECO:0000313" key="2">
    <source>
        <dbReference type="EMBL" id="KAL0924344.1"/>
    </source>
</evidence>
<keyword evidence="3" id="KW-1185">Reference proteome</keyword>
<feature type="region of interest" description="Disordered" evidence="1">
    <location>
        <begin position="83"/>
        <end position="103"/>
    </location>
</feature>
<reference evidence="2 3" key="1">
    <citation type="journal article" date="2024" name="Plant Biotechnol. J.">
        <title>Dendrobium thyrsiflorum genome and its molecular insights into genes involved in important horticultural traits.</title>
        <authorList>
            <person name="Chen B."/>
            <person name="Wang J.Y."/>
            <person name="Zheng P.J."/>
            <person name="Li K.L."/>
            <person name="Liang Y.M."/>
            <person name="Chen X.F."/>
            <person name="Zhang C."/>
            <person name="Zhao X."/>
            <person name="He X."/>
            <person name="Zhang G.Q."/>
            <person name="Liu Z.J."/>
            <person name="Xu Q."/>
        </authorList>
    </citation>
    <scope>NUCLEOTIDE SEQUENCE [LARGE SCALE GENOMIC DNA]</scope>
    <source>
        <strain evidence="2">GZMU011</strain>
    </source>
</reference>
<name>A0ABD0VGY8_DENTH</name>
<dbReference type="AlphaFoldDB" id="A0ABD0VGY8"/>